<keyword evidence="3" id="KW-1185">Reference proteome</keyword>
<dbReference type="EMBL" id="PTIX01000005">
    <property type="protein sequence ID" value="PPK68384.1"/>
    <property type="molecule type" value="Genomic_DNA"/>
</dbReference>
<sequence length="261" mass="27509">MDADGVGLRADCGACFALCCVVPAFARSADFPIDKPAGRACPNLLADHRCGVHSDLRARGFVGCAVYDCFGAGQQVSQVTLGGTPSPRAAEVFPVMRDLHELLWYLTEAARLPSSAPLRADLAAVTARVRAATEGTVDEVAAVDAFAHRQAANPLLQRASELARAGVRGRRDHRGADLVGAALRDRDLRGASLRGALLLGADLRGADLRLADVTGADLRTADLTGADLSTALFLTQSQVDSARGGPGTRLPRGRRRPAHWR</sequence>
<protein>
    <submittedName>
        <fullName evidence="2">Uncharacterized protein YjbI with pentapeptide repeats</fullName>
    </submittedName>
</protein>
<dbReference type="Pfam" id="PF00805">
    <property type="entry name" value="Pentapeptide"/>
    <property type="match status" value="1"/>
</dbReference>
<dbReference type="Proteomes" id="UP000239203">
    <property type="component" value="Unassembled WGS sequence"/>
</dbReference>
<dbReference type="SUPFAM" id="SSF141571">
    <property type="entry name" value="Pentapeptide repeat-like"/>
    <property type="match status" value="1"/>
</dbReference>
<feature type="region of interest" description="Disordered" evidence="1">
    <location>
        <begin position="239"/>
        <end position="261"/>
    </location>
</feature>
<dbReference type="InterPro" id="IPR001646">
    <property type="entry name" value="5peptide_repeat"/>
</dbReference>
<accession>A0A2S6GT33</accession>
<comment type="caution">
    <text evidence="2">The sequence shown here is derived from an EMBL/GenBank/DDBJ whole genome shotgun (WGS) entry which is preliminary data.</text>
</comment>
<dbReference type="RefSeq" id="WP_104478871.1">
    <property type="nucleotide sequence ID" value="NZ_CP154825.1"/>
</dbReference>
<reference evidence="2 3" key="1">
    <citation type="submission" date="2018-02" db="EMBL/GenBank/DDBJ databases">
        <title>Genomic Encyclopedia of Archaeal and Bacterial Type Strains, Phase II (KMG-II): from individual species to whole genera.</title>
        <authorList>
            <person name="Goeker M."/>
        </authorList>
    </citation>
    <scope>NUCLEOTIDE SEQUENCE [LARGE SCALE GENOMIC DNA]</scope>
    <source>
        <strain evidence="2 3">YU 961-1</strain>
    </source>
</reference>
<name>A0A2S6GT33_9PSEU</name>
<gene>
    <name evidence="2" type="ORF">CLV40_105107</name>
</gene>
<feature type="compositionally biased region" description="Basic residues" evidence="1">
    <location>
        <begin position="251"/>
        <end position="261"/>
    </location>
</feature>
<dbReference type="PANTHER" id="PTHR14136">
    <property type="entry name" value="BTB_POZ DOMAIN-CONTAINING PROTEIN KCTD9"/>
    <property type="match status" value="1"/>
</dbReference>
<dbReference type="Gene3D" id="2.160.20.80">
    <property type="entry name" value="E3 ubiquitin-protein ligase SopA"/>
    <property type="match status" value="1"/>
</dbReference>
<evidence type="ECO:0000256" key="1">
    <source>
        <dbReference type="SAM" id="MobiDB-lite"/>
    </source>
</evidence>
<evidence type="ECO:0000313" key="3">
    <source>
        <dbReference type="Proteomes" id="UP000239203"/>
    </source>
</evidence>
<dbReference type="InterPro" id="IPR051082">
    <property type="entry name" value="Pentapeptide-BTB/POZ_domain"/>
</dbReference>
<dbReference type="OrthoDB" id="154708at2"/>
<dbReference type="PANTHER" id="PTHR14136:SF17">
    <property type="entry name" value="BTB_POZ DOMAIN-CONTAINING PROTEIN KCTD9"/>
    <property type="match status" value="1"/>
</dbReference>
<proteinExistence type="predicted"/>
<organism evidence="2 3">
    <name type="scientific">Actinokineospora auranticolor</name>
    <dbReference type="NCBI Taxonomy" id="155976"/>
    <lineage>
        <taxon>Bacteria</taxon>
        <taxon>Bacillati</taxon>
        <taxon>Actinomycetota</taxon>
        <taxon>Actinomycetes</taxon>
        <taxon>Pseudonocardiales</taxon>
        <taxon>Pseudonocardiaceae</taxon>
        <taxon>Actinokineospora</taxon>
    </lineage>
</organism>
<evidence type="ECO:0000313" key="2">
    <source>
        <dbReference type="EMBL" id="PPK68384.1"/>
    </source>
</evidence>
<dbReference type="AlphaFoldDB" id="A0A2S6GT33"/>